<proteinExistence type="predicted"/>
<name>A0AC60PJY8_IXOPE</name>
<accession>A0AC60PJY8</accession>
<organism evidence="1 2">
    <name type="scientific">Ixodes persulcatus</name>
    <name type="common">Taiga tick</name>
    <dbReference type="NCBI Taxonomy" id="34615"/>
    <lineage>
        <taxon>Eukaryota</taxon>
        <taxon>Metazoa</taxon>
        <taxon>Ecdysozoa</taxon>
        <taxon>Arthropoda</taxon>
        <taxon>Chelicerata</taxon>
        <taxon>Arachnida</taxon>
        <taxon>Acari</taxon>
        <taxon>Parasitiformes</taxon>
        <taxon>Ixodida</taxon>
        <taxon>Ixodoidea</taxon>
        <taxon>Ixodidae</taxon>
        <taxon>Ixodinae</taxon>
        <taxon>Ixodes</taxon>
    </lineage>
</organism>
<keyword evidence="2" id="KW-1185">Reference proteome</keyword>
<evidence type="ECO:0000313" key="1">
    <source>
        <dbReference type="EMBL" id="KAG0420831.1"/>
    </source>
</evidence>
<evidence type="ECO:0000313" key="2">
    <source>
        <dbReference type="Proteomes" id="UP000805193"/>
    </source>
</evidence>
<protein>
    <submittedName>
        <fullName evidence="1">Uncharacterized protein</fullName>
    </submittedName>
</protein>
<dbReference type="Proteomes" id="UP000805193">
    <property type="component" value="Unassembled WGS sequence"/>
</dbReference>
<comment type="caution">
    <text evidence="1">The sequence shown here is derived from an EMBL/GenBank/DDBJ whole genome shotgun (WGS) entry which is preliminary data.</text>
</comment>
<dbReference type="EMBL" id="JABSTQ010010469">
    <property type="protein sequence ID" value="KAG0420831.1"/>
    <property type="molecule type" value="Genomic_DNA"/>
</dbReference>
<sequence>MALKVKVPNGPTYMDMEGFRLTSSFSLDRFQSALKYQPEDNDVFVVSFPKAGTTWMQQIGYLIFHQGSPPSSAEDFHSNGPFLELSGAEAAKGRMRGGFIKSHFPYNLMPRNSSAKYIYTCRNPKDTCVSLFYHTRRFPGYEFEDGNFEDFFEVFLSGSTDAGDYFDHVLSWYEHRYEPNVLFVHYEDAKSNLKDVVLKIAKFLGEEHYRLLLQDQNMLEHVLVYSGIDYMKEDAANVFENLYTTESTRPYTRFIRKGQMGSHDEVGESVKLDVVAMATGTLRLGGLRSSQVLVDLPRAFTITGVRVVWVEFAQPESSVWASAVYMISERAPALPVVGGTAVLGRLFGVAPWLGGELAAVVGLWRRSSTSVPPVPPW</sequence>
<gene>
    <name evidence="1" type="ORF">HPB47_003255</name>
</gene>
<reference evidence="1 2" key="1">
    <citation type="journal article" date="2020" name="Cell">
        <title>Large-Scale Comparative Analyses of Tick Genomes Elucidate Their Genetic Diversity and Vector Capacities.</title>
        <authorList>
            <consortium name="Tick Genome and Microbiome Consortium (TIGMIC)"/>
            <person name="Jia N."/>
            <person name="Wang J."/>
            <person name="Shi W."/>
            <person name="Du L."/>
            <person name="Sun Y."/>
            <person name="Zhan W."/>
            <person name="Jiang J.F."/>
            <person name="Wang Q."/>
            <person name="Zhang B."/>
            <person name="Ji P."/>
            <person name="Bell-Sakyi L."/>
            <person name="Cui X.M."/>
            <person name="Yuan T.T."/>
            <person name="Jiang B.G."/>
            <person name="Yang W.F."/>
            <person name="Lam T.T."/>
            <person name="Chang Q.C."/>
            <person name="Ding S.J."/>
            <person name="Wang X.J."/>
            <person name="Zhu J.G."/>
            <person name="Ruan X.D."/>
            <person name="Zhao L."/>
            <person name="Wei J.T."/>
            <person name="Ye R.Z."/>
            <person name="Que T.C."/>
            <person name="Du C.H."/>
            <person name="Zhou Y.H."/>
            <person name="Cheng J.X."/>
            <person name="Dai P.F."/>
            <person name="Guo W.B."/>
            <person name="Han X.H."/>
            <person name="Huang E.J."/>
            <person name="Li L.F."/>
            <person name="Wei W."/>
            <person name="Gao Y.C."/>
            <person name="Liu J.Z."/>
            <person name="Shao H.Z."/>
            <person name="Wang X."/>
            <person name="Wang C.C."/>
            <person name="Yang T.C."/>
            <person name="Huo Q.B."/>
            <person name="Li W."/>
            <person name="Chen H.Y."/>
            <person name="Chen S.E."/>
            <person name="Zhou L.G."/>
            <person name="Ni X.B."/>
            <person name="Tian J.H."/>
            <person name="Sheng Y."/>
            <person name="Liu T."/>
            <person name="Pan Y.S."/>
            <person name="Xia L.Y."/>
            <person name="Li J."/>
            <person name="Zhao F."/>
            <person name="Cao W.C."/>
        </authorList>
    </citation>
    <scope>NUCLEOTIDE SEQUENCE [LARGE SCALE GENOMIC DNA]</scope>
    <source>
        <strain evidence="1">Iper-2018</strain>
    </source>
</reference>